<keyword evidence="7" id="KW-0812">Transmembrane</keyword>
<keyword evidence="4 8" id="KW-0732">Signal</keyword>
<dbReference type="RefSeq" id="WP_196836146.1">
    <property type="nucleotide sequence ID" value="NZ_JADOTZ010000001.1"/>
</dbReference>
<dbReference type="Pfam" id="PF00746">
    <property type="entry name" value="Gram_pos_anchor"/>
    <property type="match status" value="1"/>
</dbReference>
<evidence type="ECO:0000259" key="9">
    <source>
        <dbReference type="PROSITE" id="PS50847"/>
    </source>
</evidence>
<dbReference type="InterPro" id="IPR019931">
    <property type="entry name" value="LPXTG_anchor"/>
</dbReference>
<dbReference type="AlphaFoldDB" id="A0A931GFP9"/>
<feature type="domain" description="Gram-positive cocci surface proteins LPxTG" evidence="9">
    <location>
        <begin position="446"/>
        <end position="483"/>
    </location>
</feature>
<keyword evidence="3" id="KW-0964">Secreted</keyword>
<evidence type="ECO:0000256" key="7">
    <source>
        <dbReference type="SAM" id="Phobius"/>
    </source>
</evidence>
<dbReference type="Gene3D" id="2.60.40.10">
    <property type="entry name" value="Immunoglobulins"/>
    <property type="match status" value="2"/>
</dbReference>
<evidence type="ECO:0000256" key="2">
    <source>
        <dbReference type="ARBA" id="ARBA00022512"/>
    </source>
</evidence>
<dbReference type="Pfam" id="PF16555">
    <property type="entry name" value="GramPos_pilinD1"/>
    <property type="match status" value="1"/>
</dbReference>
<evidence type="ECO:0000256" key="8">
    <source>
        <dbReference type="SAM" id="SignalP"/>
    </source>
</evidence>
<dbReference type="NCBIfam" id="NF033902">
    <property type="entry name" value="iso_D2_wall_anc"/>
    <property type="match status" value="1"/>
</dbReference>
<gene>
    <name evidence="10" type="ORF">IW252_001669</name>
</gene>
<dbReference type="GO" id="GO:0005975">
    <property type="term" value="P:carbohydrate metabolic process"/>
    <property type="evidence" value="ECO:0007669"/>
    <property type="project" value="UniProtKB-ARBA"/>
</dbReference>
<feature type="region of interest" description="Disordered" evidence="6">
    <location>
        <begin position="35"/>
        <end position="77"/>
    </location>
</feature>
<evidence type="ECO:0000256" key="5">
    <source>
        <dbReference type="ARBA" id="ARBA00023088"/>
    </source>
</evidence>
<dbReference type="InterPro" id="IPR026466">
    <property type="entry name" value="Fim_isopep_form_D2_dom"/>
</dbReference>
<dbReference type="PANTHER" id="PTHR36108:SF13">
    <property type="entry name" value="COLOSSIN-B-RELATED"/>
    <property type="match status" value="1"/>
</dbReference>
<keyword evidence="7" id="KW-1133">Transmembrane helix</keyword>
<dbReference type="Pfam" id="PF17802">
    <property type="entry name" value="SpaA"/>
    <property type="match status" value="1"/>
</dbReference>
<dbReference type="Gene3D" id="2.60.40.740">
    <property type="match status" value="1"/>
</dbReference>
<organism evidence="10 11">
    <name type="scientific">Zhihengliuella flava</name>
    <dbReference type="NCBI Taxonomy" id="1285193"/>
    <lineage>
        <taxon>Bacteria</taxon>
        <taxon>Bacillati</taxon>
        <taxon>Actinomycetota</taxon>
        <taxon>Actinomycetes</taxon>
        <taxon>Micrococcales</taxon>
        <taxon>Micrococcaceae</taxon>
        <taxon>Zhihengliuella</taxon>
    </lineage>
</organism>
<reference evidence="10" key="1">
    <citation type="submission" date="2020-11" db="EMBL/GenBank/DDBJ databases">
        <title>Sequencing the genomes of 1000 actinobacteria strains.</title>
        <authorList>
            <person name="Klenk H.-P."/>
        </authorList>
    </citation>
    <scope>NUCLEOTIDE SEQUENCE</scope>
    <source>
        <strain evidence="10">DSM 26152</strain>
    </source>
</reference>
<feature type="signal peptide" evidence="8">
    <location>
        <begin position="1"/>
        <end position="35"/>
    </location>
</feature>
<comment type="caution">
    <text evidence="10">The sequence shown here is derived from an EMBL/GenBank/DDBJ whole genome shotgun (WGS) entry which is preliminary data.</text>
</comment>
<dbReference type="InterPro" id="IPR032364">
    <property type="entry name" value="GramPos_pilinD1_N"/>
</dbReference>
<protein>
    <submittedName>
        <fullName evidence="10">Fimbrial isopeptide formation D2 family protein/LPXTG-motif cell wall-anchored protein</fullName>
    </submittedName>
</protein>
<keyword evidence="11" id="KW-1185">Reference proteome</keyword>
<evidence type="ECO:0000256" key="1">
    <source>
        <dbReference type="ARBA" id="ARBA00007257"/>
    </source>
</evidence>
<name>A0A931GFP9_9MICC</name>
<feature type="transmembrane region" description="Helical" evidence="7">
    <location>
        <begin position="455"/>
        <end position="474"/>
    </location>
</feature>
<evidence type="ECO:0000313" key="10">
    <source>
        <dbReference type="EMBL" id="MBG6084902.1"/>
    </source>
</evidence>
<sequence>MKTVSLPRVRLLPAALAAVLVALLALFGSASSALAAPAPGQEGAPSSGSLTIHKYAGTPSGQANDGTELDPEPGRQPIAGVEFTVTAVTEISGTAVDLTTAAGWDAVAAYTTTPPETADLTLGSATTVTTNGTGVGVAADLPVGLYLVQETGNGGHNITEPAADFLVTVPFPQAEDGWNYNVHVYPKNTIEGVAEKTVDDASAQGQGDAVTWTVTSPALGSGDAGRPLTNYRMTDDLDQRLQFVPGSVVVAVNGTPVDAEYYTVTHPGGLGGDLVIAFTSTGLDYLDAQAADAVVTFAFDTEVQGIGEVPNQATLIVGDGTVEDTYETNIPNTPWGAVVISKYDAADQSRLAGAVFEVYTNAEGSGSPVSIDVEGVATTEFTTAADGTVTVPGLKAGTYWLKETQAPAGYTLPTELFEVTVVAGETAQTSTVTTEISNQQQTVPELPLTGANGQLLLTLGGIALLMVALGLVLVKRRKATSDA</sequence>
<proteinExistence type="inferred from homology"/>
<dbReference type="InterPro" id="IPR048052">
    <property type="entry name" value="FM1-like"/>
</dbReference>
<dbReference type="InterPro" id="IPR013783">
    <property type="entry name" value="Ig-like_fold"/>
</dbReference>
<dbReference type="NCBIfam" id="TIGR04226">
    <property type="entry name" value="RrgB_K2N_iso_D2"/>
    <property type="match status" value="1"/>
</dbReference>
<dbReference type="NCBIfam" id="TIGR01167">
    <property type="entry name" value="LPXTG_anchor"/>
    <property type="match status" value="1"/>
</dbReference>
<keyword evidence="2" id="KW-0134">Cell wall</keyword>
<keyword evidence="7" id="KW-0472">Membrane</keyword>
<evidence type="ECO:0000256" key="6">
    <source>
        <dbReference type="SAM" id="MobiDB-lite"/>
    </source>
</evidence>
<dbReference type="Proteomes" id="UP000625033">
    <property type="component" value="Unassembled WGS sequence"/>
</dbReference>
<dbReference type="EMBL" id="JADOTZ010000001">
    <property type="protein sequence ID" value="MBG6084902.1"/>
    <property type="molecule type" value="Genomic_DNA"/>
</dbReference>
<evidence type="ECO:0000256" key="4">
    <source>
        <dbReference type="ARBA" id="ARBA00022729"/>
    </source>
</evidence>
<dbReference type="PANTHER" id="PTHR36108">
    <property type="entry name" value="COLOSSIN-B-RELATED"/>
    <property type="match status" value="1"/>
</dbReference>
<evidence type="ECO:0000256" key="3">
    <source>
        <dbReference type="ARBA" id="ARBA00022525"/>
    </source>
</evidence>
<feature type="chain" id="PRO_5037104824" evidence="8">
    <location>
        <begin position="36"/>
        <end position="483"/>
    </location>
</feature>
<accession>A0A931GFP9</accession>
<keyword evidence="5" id="KW-0572">Peptidoglycan-anchor</keyword>
<dbReference type="PROSITE" id="PS50847">
    <property type="entry name" value="GRAM_POS_ANCHORING"/>
    <property type="match status" value="1"/>
</dbReference>
<evidence type="ECO:0000313" key="11">
    <source>
        <dbReference type="Proteomes" id="UP000625033"/>
    </source>
</evidence>
<comment type="similarity">
    <text evidence="1">Belongs to the serine-aspartate repeat-containing protein (SDr) family.</text>
</comment>
<dbReference type="InterPro" id="IPR041033">
    <property type="entry name" value="SpaA_PFL_dom_1"/>
</dbReference>